<keyword evidence="5" id="KW-1185">Reference proteome</keyword>
<comment type="caution">
    <text evidence="1">The sequence shown here is derived from an EMBL/GenBank/DDBJ whole genome shotgun (WGS) entry which is preliminary data.</text>
</comment>
<sequence length="214" mass="24787">MIDLDPHQYAMQKQSMVNALSKLEKCMKHLLKLNQQAAFSSINWEYLEYALKLAAVPLNIIQYIYSIIYSNIYIYISHFLETAQTDFIETFESKTQALARQCFHFQNGLNPLFVPTQQRPHRMEYAFDLLGEQKCKDSIKKVLKMKSPRGVISREFLKGDELIKQVLNTILVRGTRHASSNLSLYQSHVGFSTSNSGIQNMFYQVKIDFMIGMP</sequence>
<dbReference type="EMBL" id="CATOUU010001157">
    <property type="protein sequence ID" value="CAI9974997.1"/>
    <property type="molecule type" value="Genomic_DNA"/>
</dbReference>
<name>A0AA86PRH3_9EUKA</name>
<evidence type="ECO:0000313" key="4">
    <source>
        <dbReference type="EMBL" id="CAL6067035.1"/>
    </source>
</evidence>
<evidence type="ECO:0000313" key="3">
    <source>
        <dbReference type="EMBL" id="CAL6049726.1"/>
    </source>
</evidence>
<evidence type="ECO:0000313" key="1">
    <source>
        <dbReference type="EMBL" id="CAI9944819.1"/>
    </source>
</evidence>
<reference evidence="1" key="1">
    <citation type="submission" date="2023-06" db="EMBL/GenBank/DDBJ databases">
        <authorList>
            <person name="Kurt Z."/>
        </authorList>
    </citation>
    <scope>NUCLEOTIDE SEQUENCE</scope>
</reference>
<evidence type="ECO:0000313" key="5">
    <source>
        <dbReference type="Proteomes" id="UP001642409"/>
    </source>
</evidence>
<dbReference type="Proteomes" id="UP001642409">
    <property type="component" value="Unassembled WGS sequence"/>
</dbReference>
<dbReference type="EMBL" id="CAXDID020000182">
    <property type="protein sequence ID" value="CAL6049726.1"/>
    <property type="molecule type" value="Genomic_DNA"/>
</dbReference>
<dbReference type="AlphaFoldDB" id="A0AA86PRH3"/>
<proteinExistence type="predicted"/>
<dbReference type="EMBL" id="CATOUU010000735">
    <property type="protein sequence ID" value="CAI9944819.1"/>
    <property type="molecule type" value="Genomic_DNA"/>
</dbReference>
<evidence type="ECO:0000313" key="2">
    <source>
        <dbReference type="EMBL" id="CAI9974997.1"/>
    </source>
</evidence>
<accession>A0AA86PRH3</accession>
<dbReference type="EMBL" id="CAXDID020000265">
    <property type="protein sequence ID" value="CAL6067035.1"/>
    <property type="molecule type" value="Genomic_DNA"/>
</dbReference>
<gene>
    <name evidence="1" type="ORF">HINF_LOCUS32464</name>
    <name evidence="3" type="ORF">HINF_LOCUS43542</name>
    <name evidence="4" type="ORF">HINF_LOCUS52833</name>
    <name evidence="2" type="ORF">HINF_LOCUS62642</name>
</gene>
<reference evidence="3 5" key="2">
    <citation type="submission" date="2024-07" db="EMBL/GenBank/DDBJ databases">
        <authorList>
            <person name="Akdeniz Z."/>
        </authorList>
    </citation>
    <scope>NUCLEOTIDE SEQUENCE [LARGE SCALE GENOMIC DNA]</scope>
</reference>
<organism evidence="1">
    <name type="scientific">Hexamita inflata</name>
    <dbReference type="NCBI Taxonomy" id="28002"/>
    <lineage>
        <taxon>Eukaryota</taxon>
        <taxon>Metamonada</taxon>
        <taxon>Diplomonadida</taxon>
        <taxon>Hexamitidae</taxon>
        <taxon>Hexamitinae</taxon>
        <taxon>Hexamita</taxon>
    </lineage>
</organism>
<protein>
    <submittedName>
        <fullName evidence="3">Hypothetical_protein</fullName>
    </submittedName>
</protein>